<sequence length="253" mass="28620">MSLFEMEEFMQSKNDSNARDEIRLNRFLADCGLGSRRKTEELILRGQITINGKRVTDLGTKIKPGSDVVSYLGNVVEPTRKPKRILILNKPVGYLCSHGDRFHEKTVFSLLPLTYKNFKIAGRLDLNSRGLLILTNDGELAQKISHPSNGSEKEYLVTLNHDPGEKWIQATFQKGILDAGEILRAKMVKLVPGKNCVYRVTLEEGKKRQIRRMFHASGASVIDLQRIRIGSIQLEKLGIEEGKFLLTETGIWK</sequence>
<feature type="domain" description="RNA-binding S4" evidence="6">
    <location>
        <begin position="22"/>
        <end position="91"/>
    </location>
</feature>
<dbReference type="Gene3D" id="3.30.70.580">
    <property type="entry name" value="Pseudouridine synthase I, catalytic domain, N-terminal subdomain"/>
    <property type="match status" value="1"/>
</dbReference>
<evidence type="ECO:0000256" key="5">
    <source>
        <dbReference type="RuleBase" id="RU003887"/>
    </source>
</evidence>
<dbReference type="EMBL" id="CP012029">
    <property type="protein sequence ID" value="ALO25696.1"/>
    <property type="molecule type" value="Genomic_DNA"/>
</dbReference>
<dbReference type="PANTHER" id="PTHR47683:SF4">
    <property type="entry name" value="PSEUDOURIDINE SYNTHASE"/>
    <property type="match status" value="1"/>
</dbReference>
<dbReference type="InterPro" id="IPR002942">
    <property type="entry name" value="S4_RNA-bd"/>
</dbReference>
<dbReference type="PANTHER" id="PTHR47683">
    <property type="entry name" value="PSEUDOURIDINE SYNTHASE FAMILY PROTEIN-RELATED"/>
    <property type="match status" value="1"/>
</dbReference>
<comment type="similarity">
    <text evidence="1 5">Belongs to the pseudouridine synthase RsuA family.</text>
</comment>
<dbReference type="Gene3D" id="3.10.290.10">
    <property type="entry name" value="RNA-binding S4 domain"/>
    <property type="match status" value="1"/>
</dbReference>
<dbReference type="SUPFAM" id="SSF55120">
    <property type="entry name" value="Pseudouridine synthase"/>
    <property type="match status" value="1"/>
</dbReference>
<dbReference type="SMART" id="SM00363">
    <property type="entry name" value="S4"/>
    <property type="match status" value="1"/>
</dbReference>
<dbReference type="CDD" id="cd00165">
    <property type="entry name" value="S4"/>
    <property type="match status" value="1"/>
</dbReference>
<keyword evidence="2 4" id="KW-0694">RNA-binding</keyword>
<dbReference type="NCBIfam" id="TIGR00093">
    <property type="entry name" value="pseudouridine synthase"/>
    <property type="match status" value="1"/>
</dbReference>
<gene>
    <name evidence="7" type="ORF">LBBP_01405</name>
</gene>
<dbReference type="GeneID" id="61174232"/>
<dbReference type="Proteomes" id="UP000058857">
    <property type="component" value="Chromosome 1"/>
</dbReference>
<dbReference type="InterPro" id="IPR018496">
    <property type="entry name" value="PsdUridine_synth_RsuA/RluB_CS"/>
</dbReference>
<dbReference type="RefSeq" id="WP_016749553.1">
    <property type="nucleotide sequence ID" value="NZ_CP012029.1"/>
</dbReference>
<dbReference type="InterPro" id="IPR006145">
    <property type="entry name" value="PsdUridine_synth_RsuA/RluA"/>
</dbReference>
<dbReference type="GO" id="GO:0120159">
    <property type="term" value="F:rRNA pseudouridine synthase activity"/>
    <property type="evidence" value="ECO:0007669"/>
    <property type="project" value="UniProtKB-ARBA"/>
</dbReference>
<evidence type="ECO:0000256" key="2">
    <source>
        <dbReference type="ARBA" id="ARBA00022884"/>
    </source>
</evidence>
<dbReference type="InterPro" id="IPR042092">
    <property type="entry name" value="PsdUridine_s_RsuA/RluB/E/F_cat"/>
</dbReference>
<dbReference type="GO" id="GO:0003723">
    <property type="term" value="F:RNA binding"/>
    <property type="evidence" value="ECO:0007669"/>
    <property type="project" value="UniProtKB-KW"/>
</dbReference>
<evidence type="ECO:0000256" key="4">
    <source>
        <dbReference type="PROSITE-ProRule" id="PRU00182"/>
    </source>
</evidence>
<evidence type="ECO:0000313" key="8">
    <source>
        <dbReference type="Proteomes" id="UP000058857"/>
    </source>
</evidence>
<dbReference type="Pfam" id="PF00849">
    <property type="entry name" value="PseudoU_synth_2"/>
    <property type="match status" value="1"/>
</dbReference>
<dbReference type="Gene3D" id="3.30.70.1560">
    <property type="entry name" value="Alpha-L RNA-binding motif"/>
    <property type="match status" value="1"/>
</dbReference>
<dbReference type="Pfam" id="PF01479">
    <property type="entry name" value="S4"/>
    <property type="match status" value="1"/>
</dbReference>
<dbReference type="InterPro" id="IPR000748">
    <property type="entry name" value="PsdUridine_synth_RsuA/RluB/E/F"/>
</dbReference>
<keyword evidence="3 5" id="KW-0413">Isomerase</keyword>
<dbReference type="FunFam" id="3.10.290.10:FF:000003">
    <property type="entry name" value="Pseudouridine synthase"/>
    <property type="match status" value="1"/>
</dbReference>
<evidence type="ECO:0000256" key="1">
    <source>
        <dbReference type="ARBA" id="ARBA00008348"/>
    </source>
</evidence>
<dbReference type="InterPro" id="IPR020103">
    <property type="entry name" value="PsdUridine_synth_cat_dom_sf"/>
</dbReference>
<evidence type="ECO:0000313" key="7">
    <source>
        <dbReference type="EMBL" id="ALO25696.1"/>
    </source>
</evidence>
<dbReference type="SUPFAM" id="SSF55174">
    <property type="entry name" value="Alpha-L RNA-binding motif"/>
    <property type="match status" value="1"/>
</dbReference>
<name>A0A0E3B7W8_LEPBO</name>
<dbReference type="InterPro" id="IPR020094">
    <property type="entry name" value="TruA/RsuA/RluB/E/F_N"/>
</dbReference>
<dbReference type="PROSITE" id="PS50889">
    <property type="entry name" value="S4"/>
    <property type="match status" value="1"/>
</dbReference>
<proteinExistence type="inferred from homology"/>
<dbReference type="InterPro" id="IPR050343">
    <property type="entry name" value="RsuA_PseudoU_synthase"/>
</dbReference>
<evidence type="ECO:0000259" key="6">
    <source>
        <dbReference type="SMART" id="SM00363"/>
    </source>
</evidence>
<organism evidence="7">
    <name type="scientific">Leptospira borgpetersenii serovar Ballum</name>
    <dbReference type="NCBI Taxonomy" id="280505"/>
    <lineage>
        <taxon>Bacteria</taxon>
        <taxon>Pseudomonadati</taxon>
        <taxon>Spirochaetota</taxon>
        <taxon>Spirochaetia</taxon>
        <taxon>Leptospirales</taxon>
        <taxon>Leptospiraceae</taxon>
        <taxon>Leptospira</taxon>
    </lineage>
</organism>
<accession>A0A0E3B7W8</accession>
<dbReference type="GO" id="GO:0000455">
    <property type="term" value="P:enzyme-directed rRNA pseudouridine synthesis"/>
    <property type="evidence" value="ECO:0007669"/>
    <property type="project" value="UniProtKB-ARBA"/>
</dbReference>
<dbReference type="PROSITE" id="PS01149">
    <property type="entry name" value="PSI_RSU"/>
    <property type="match status" value="1"/>
</dbReference>
<dbReference type="EC" id="5.4.99.-" evidence="5"/>
<dbReference type="InterPro" id="IPR036986">
    <property type="entry name" value="S4_RNA-bd_sf"/>
</dbReference>
<evidence type="ECO:0000256" key="3">
    <source>
        <dbReference type="ARBA" id="ARBA00023235"/>
    </source>
</evidence>
<reference evidence="7 8" key="1">
    <citation type="journal article" date="2015" name="PLoS Negl. Trop. Dis.">
        <title>Distribution of Plasmids in Distinct Leptospira Pathogenic Species.</title>
        <authorList>
            <person name="Wang Y."/>
            <person name="Zhuang X."/>
            <person name="Zhong Y."/>
            <person name="Zhang C."/>
            <person name="Zhang Y."/>
            <person name="Zeng L."/>
            <person name="Zhu Y."/>
            <person name="He P."/>
            <person name="Dong K."/>
            <person name="Pal U."/>
            <person name="Guo X."/>
            <person name="Qin J."/>
        </authorList>
    </citation>
    <scope>NUCLEOTIDE SEQUENCE [LARGE SCALE GENOMIC DNA]</scope>
    <source>
        <strain evidence="7 8">56604</strain>
    </source>
</reference>
<dbReference type="AlphaFoldDB" id="A0A0E3B7W8"/>
<dbReference type="PATRIC" id="fig|280505.15.peg.1372"/>
<protein>
    <recommendedName>
        <fullName evidence="5">Pseudouridine synthase</fullName>
        <ecNumber evidence="5">5.4.99.-</ecNumber>
    </recommendedName>
</protein>